<feature type="domain" description="Partial AB-hydrolase lipase" evidence="7">
    <location>
        <begin position="1"/>
        <end position="60"/>
    </location>
</feature>
<dbReference type="GO" id="GO:0016042">
    <property type="term" value="P:lipid catabolic process"/>
    <property type="evidence" value="ECO:0007669"/>
    <property type="project" value="UniProtKB-KW"/>
</dbReference>
<keyword evidence="6" id="KW-0325">Glycoprotein</keyword>
<dbReference type="InterPro" id="IPR029058">
    <property type="entry name" value="AB_hydrolase_fold"/>
</dbReference>
<protein>
    <recommendedName>
        <fullName evidence="7">Partial AB-hydrolase lipase domain-containing protein</fullName>
    </recommendedName>
</protein>
<keyword evidence="2" id="KW-0732">Signal</keyword>
<dbReference type="AlphaFoldDB" id="A0A1B0D593"/>
<keyword evidence="4" id="KW-0442">Lipid degradation</keyword>
<keyword evidence="9" id="KW-1185">Reference proteome</keyword>
<dbReference type="VEuPathDB" id="VectorBase:PPAPM1_007812"/>
<dbReference type="FunFam" id="3.40.50.1820:FF:000057">
    <property type="entry name" value="Lipase"/>
    <property type="match status" value="1"/>
</dbReference>
<dbReference type="SUPFAM" id="SSF53474">
    <property type="entry name" value="alpha/beta-Hydrolases"/>
    <property type="match status" value="1"/>
</dbReference>
<evidence type="ECO:0000256" key="4">
    <source>
        <dbReference type="ARBA" id="ARBA00022963"/>
    </source>
</evidence>
<evidence type="ECO:0000256" key="2">
    <source>
        <dbReference type="ARBA" id="ARBA00022729"/>
    </source>
</evidence>
<dbReference type="Proteomes" id="UP000092462">
    <property type="component" value="Unassembled WGS sequence"/>
</dbReference>
<accession>A0A1B0D593</accession>
<dbReference type="EMBL" id="AJVK01003434">
    <property type="status" value="NOT_ANNOTATED_CDS"/>
    <property type="molecule type" value="Genomic_DNA"/>
</dbReference>
<comment type="similarity">
    <text evidence="1">Belongs to the AB hydrolase superfamily. Lipase family.</text>
</comment>
<evidence type="ECO:0000256" key="1">
    <source>
        <dbReference type="ARBA" id="ARBA00010701"/>
    </source>
</evidence>
<dbReference type="EnsemblMetazoa" id="PPAI002650-RA">
    <property type="protein sequence ID" value="PPAI002650-PA"/>
    <property type="gene ID" value="PPAI002650"/>
</dbReference>
<dbReference type="Pfam" id="PF04083">
    <property type="entry name" value="Abhydro_lipase"/>
    <property type="match status" value="1"/>
</dbReference>
<evidence type="ECO:0000259" key="7">
    <source>
        <dbReference type="Pfam" id="PF04083"/>
    </source>
</evidence>
<dbReference type="GO" id="GO:0016787">
    <property type="term" value="F:hydrolase activity"/>
    <property type="evidence" value="ECO:0007669"/>
    <property type="project" value="UniProtKB-KW"/>
</dbReference>
<dbReference type="Gene3D" id="3.40.50.1820">
    <property type="entry name" value="alpha/beta hydrolase"/>
    <property type="match status" value="1"/>
</dbReference>
<evidence type="ECO:0000256" key="5">
    <source>
        <dbReference type="ARBA" id="ARBA00023098"/>
    </source>
</evidence>
<name>A0A1B0D593_PHLPP</name>
<evidence type="ECO:0000313" key="8">
    <source>
        <dbReference type="EnsemblMetazoa" id="PPAI002650-PA"/>
    </source>
</evidence>
<evidence type="ECO:0000313" key="9">
    <source>
        <dbReference type="Proteomes" id="UP000092462"/>
    </source>
</evidence>
<organism evidence="8 9">
    <name type="scientific">Phlebotomus papatasi</name>
    <name type="common">Sandfly</name>
    <dbReference type="NCBI Taxonomy" id="29031"/>
    <lineage>
        <taxon>Eukaryota</taxon>
        <taxon>Metazoa</taxon>
        <taxon>Ecdysozoa</taxon>
        <taxon>Arthropoda</taxon>
        <taxon>Hexapoda</taxon>
        <taxon>Insecta</taxon>
        <taxon>Pterygota</taxon>
        <taxon>Neoptera</taxon>
        <taxon>Endopterygota</taxon>
        <taxon>Diptera</taxon>
        <taxon>Nematocera</taxon>
        <taxon>Psychodoidea</taxon>
        <taxon>Psychodidae</taxon>
        <taxon>Phlebotomus</taxon>
        <taxon>Phlebotomus</taxon>
    </lineage>
</organism>
<keyword evidence="3" id="KW-0378">Hydrolase</keyword>
<keyword evidence="5" id="KW-0443">Lipid metabolism</keyword>
<reference evidence="8" key="1">
    <citation type="submission" date="2022-08" db="UniProtKB">
        <authorList>
            <consortium name="EnsemblMetazoa"/>
        </authorList>
    </citation>
    <scope>IDENTIFICATION</scope>
    <source>
        <strain evidence="8">Israel</strain>
    </source>
</reference>
<dbReference type="PANTHER" id="PTHR11005">
    <property type="entry name" value="LYSOSOMAL ACID LIPASE-RELATED"/>
    <property type="match status" value="1"/>
</dbReference>
<evidence type="ECO:0000256" key="3">
    <source>
        <dbReference type="ARBA" id="ARBA00022801"/>
    </source>
</evidence>
<proteinExistence type="inferred from homology"/>
<evidence type="ECO:0000256" key="6">
    <source>
        <dbReference type="ARBA" id="ARBA00023180"/>
    </source>
</evidence>
<sequence>MIKKNGYPVESHVVETEDGYLLTMHRIPHGKPDANGEVPAEKSVVFLQHGVLSCSADWVVIGPENALAYLLADQGYDVWMGNARGNTYSRSHTTLDPDDDAAFWQFSWHEIGTIDVPAMIDFILEETSEEKLHYIGHSQGTTVLFVMLSLKPAYNDVLYSAQALAPIVFVSHLKSPILRLVAPLSDQLDLLSGLIGVNEFMPSNVFTRIGGKYACMDHSPFQEICANMLFLIAGYDSEQLNRV</sequence>
<dbReference type="InterPro" id="IPR006693">
    <property type="entry name" value="AB_hydrolase_lipase"/>
</dbReference>
<dbReference type="VEuPathDB" id="VectorBase:PPAI002650"/>